<proteinExistence type="predicted"/>
<dbReference type="AlphaFoldDB" id="A0AA40FWN4"/>
<evidence type="ECO:0000313" key="2">
    <source>
        <dbReference type="EMBL" id="KAK1126470.1"/>
    </source>
</evidence>
<keyword evidence="3" id="KW-1185">Reference proteome</keyword>
<accession>A0AA40FWN4</accession>
<protein>
    <submittedName>
        <fullName evidence="2">Uncharacterized protein</fullName>
    </submittedName>
</protein>
<gene>
    <name evidence="2" type="ORF">K0M31_005103</name>
</gene>
<dbReference type="EMBL" id="JAHYIQ010000014">
    <property type="protein sequence ID" value="KAK1126470.1"/>
    <property type="molecule type" value="Genomic_DNA"/>
</dbReference>
<evidence type="ECO:0000256" key="1">
    <source>
        <dbReference type="SAM" id="MobiDB-lite"/>
    </source>
</evidence>
<evidence type="ECO:0000313" key="3">
    <source>
        <dbReference type="Proteomes" id="UP001177670"/>
    </source>
</evidence>
<name>A0AA40FWN4_9HYME</name>
<feature type="compositionally biased region" description="Polar residues" evidence="1">
    <location>
        <begin position="1"/>
        <end position="25"/>
    </location>
</feature>
<reference evidence="2" key="1">
    <citation type="submission" date="2021-10" db="EMBL/GenBank/DDBJ databases">
        <title>Melipona bicolor Genome sequencing and assembly.</title>
        <authorList>
            <person name="Araujo N.S."/>
            <person name="Arias M.C."/>
        </authorList>
    </citation>
    <scope>NUCLEOTIDE SEQUENCE</scope>
    <source>
        <strain evidence="2">USP_2M_L1-L4_2017</strain>
        <tissue evidence="2">Whole body</tissue>
    </source>
</reference>
<feature type="region of interest" description="Disordered" evidence="1">
    <location>
        <begin position="1"/>
        <end position="31"/>
    </location>
</feature>
<comment type="caution">
    <text evidence="2">The sequence shown here is derived from an EMBL/GenBank/DDBJ whole genome shotgun (WGS) entry which is preliminary data.</text>
</comment>
<sequence length="120" mass="12278">MSATAGLPSSSKQPDNYGPASQGTPPNSPAAVSAFSRVVAASQTNKQAQNQVQGNALGLAAVLLQGAQGKPGGESGPRGKHGRIDLGTVLKRTETFLSSVTLPYQGLCYTVSHQNKVNVC</sequence>
<organism evidence="2 3">
    <name type="scientific">Melipona bicolor</name>
    <dbReference type="NCBI Taxonomy" id="60889"/>
    <lineage>
        <taxon>Eukaryota</taxon>
        <taxon>Metazoa</taxon>
        <taxon>Ecdysozoa</taxon>
        <taxon>Arthropoda</taxon>
        <taxon>Hexapoda</taxon>
        <taxon>Insecta</taxon>
        <taxon>Pterygota</taxon>
        <taxon>Neoptera</taxon>
        <taxon>Endopterygota</taxon>
        <taxon>Hymenoptera</taxon>
        <taxon>Apocrita</taxon>
        <taxon>Aculeata</taxon>
        <taxon>Apoidea</taxon>
        <taxon>Anthophila</taxon>
        <taxon>Apidae</taxon>
        <taxon>Melipona</taxon>
    </lineage>
</organism>
<dbReference type="Proteomes" id="UP001177670">
    <property type="component" value="Unassembled WGS sequence"/>
</dbReference>